<evidence type="ECO:0000313" key="8">
    <source>
        <dbReference type="Proteomes" id="UP000078348"/>
    </source>
</evidence>
<dbReference type="AlphaFoldDB" id="A0A196SFP4"/>
<dbReference type="OrthoDB" id="3176171at2759"/>
<gene>
    <name evidence="7" type="ORF">AV274_3498</name>
</gene>
<feature type="compositionally biased region" description="Polar residues" evidence="5">
    <location>
        <begin position="927"/>
        <end position="948"/>
    </location>
</feature>
<dbReference type="GO" id="GO:0008017">
    <property type="term" value="F:microtubule binding"/>
    <property type="evidence" value="ECO:0007669"/>
    <property type="project" value="InterPro"/>
</dbReference>
<feature type="domain" description="Kinesin motor" evidence="6">
    <location>
        <begin position="199"/>
        <end position="526"/>
    </location>
</feature>
<dbReference type="SUPFAM" id="SSF52540">
    <property type="entry name" value="P-loop containing nucleoside triphosphate hydrolases"/>
    <property type="match status" value="1"/>
</dbReference>
<dbReference type="STRING" id="478820.A0A196SFP4"/>
<evidence type="ECO:0000313" key="7">
    <source>
        <dbReference type="EMBL" id="OAO14794.1"/>
    </source>
</evidence>
<feature type="compositionally biased region" description="Low complexity" evidence="5">
    <location>
        <begin position="914"/>
        <end position="926"/>
    </location>
</feature>
<dbReference type="SMART" id="SM00129">
    <property type="entry name" value="KISc"/>
    <property type="match status" value="1"/>
</dbReference>
<evidence type="ECO:0000259" key="6">
    <source>
        <dbReference type="PROSITE" id="PS50067"/>
    </source>
</evidence>
<dbReference type="InterPro" id="IPR001752">
    <property type="entry name" value="Kinesin_motor_dom"/>
</dbReference>
<dbReference type="PROSITE" id="PS00411">
    <property type="entry name" value="KINESIN_MOTOR_1"/>
    <property type="match status" value="1"/>
</dbReference>
<dbReference type="GO" id="GO:0005524">
    <property type="term" value="F:ATP binding"/>
    <property type="evidence" value="ECO:0007669"/>
    <property type="project" value="UniProtKB-UniRule"/>
</dbReference>
<feature type="compositionally biased region" description="Low complexity" evidence="5">
    <location>
        <begin position="792"/>
        <end position="822"/>
    </location>
</feature>
<feature type="compositionally biased region" description="Pro residues" evidence="5">
    <location>
        <begin position="681"/>
        <end position="711"/>
    </location>
</feature>
<feature type="region of interest" description="Disordered" evidence="5">
    <location>
        <begin position="910"/>
        <end position="948"/>
    </location>
</feature>
<keyword evidence="8" id="KW-1185">Reference proteome</keyword>
<evidence type="ECO:0000256" key="5">
    <source>
        <dbReference type="SAM" id="MobiDB-lite"/>
    </source>
</evidence>
<dbReference type="Proteomes" id="UP000078348">
    <property type="component" value="Unassembled WGS sequence"/>
</dbReference>
<proteinExistence type="inferred from homology"/>
<dbReference type="PROSITE" id="PS50067">
    <property type="entry name" value="KINESIN_MOTOR_2"/>
    <property type="match status" value="1"/>
</dbReference>
<evidence type="ECO:0000256" key="2">
    <source>
        <dbReference type="ARBA" id="ARBA00022840"/>
    </source>
</evidence>
<keyword evidence="4" id="KW-0493">Microtubule</keyword>
<feature type="binding site" evidence="3">
    <location>
        <begin position="290"/>
        <end position="297"/>
    </location>
    <ligand>
        <name>ATP</name>
        <dbReference type="ChEBI" id="CHEBI:30616"/>
    </ligand>
</feature>
<dbReference type="EMBL" id="LXWW01000210">
    <property type="protein sequence ID" value="OAO14794.1"/>
    <property type="molecule type" value="Genomic_DNA"/>
</dbReference>
<reference evidence="7 8" key="1">
    <citation type="submission" date="2016-05" db="EMBL/GenBank/DDBJ databases">
        <title>Nuclear genome of Blastocystis sp. subtype 1 NandII.</title>
        <authorList>
            <person name="Gentekaki E."/>
            <person name="Curtis B."/>
            <person name="Stairs C."/>
            <person name="Eme L."/>
            <person name="Herman E."/>
            <person name="Klimes V."/>
            <person name="Arias M.C."/>
            <person name="Elias M."/>
            <person name="Hilliou F."/>
            <person name="Klute M."/>
            <person name="Malik S.-B."/>
            <person name="Pightling A."/>
            <person name="Rachubinski R."/>
            <person name="Salas D."/>
            <person name="Schlacht A."/>
            <person name="Suga H."/>
            <person name="Archibald J."/>
            <person name="Ball S.G."/>
            <person name="Clark G."/>
            <person name="Dacks J."/>
            <person name="Van Der Giezen M."/>
            <person name="Tsaousis A."/>
            <person name="Roger A."/>
        </authorList>
    </citation>
    <scope>NUCLEOTIDE SEQUENCE [LARGE SCALE GENOMIC DNA]</scope>
    <source>
        <strain evidence="8">ATCC 50177 / NandII</strain>
    </source>
</reference>
<dbReference type="GO" id="GO:0007018">
    <property type="term" value="P:microtubule-based movement"/>
    <property type="evidence" value="ECO:0007669"/>
    <property type="project" value="InterPro"/>
</dbReference>
<dbReference type="GO" id="GO:0005874">
    <property type="term" value="C:microtubule"/>
    <property type="evidence" value="ECO:0007669"/>
    <property type="project" value="UniProtKB-KW"/>
</dbReference>
<dbReference type="Pfam" id="PF00225">
    <property type="entry name" value="Kinesin"/>
    <property type="match status" value="1"/>
</dbReference>
<organism evidence="7 8">
    <name type="scientific">Blastocystis sp. subtype 1 (strain ATCC 50177 / NandII)</name>
    <dbReference type="NCBI Taxonomy" id="478820"/>
    <lineage>
        <taxon>Eukaryota</taxon>
        <taxon>Sar</taxon>
        <taxon>Stramenopiles</taxon>
        <taxon>Bigyra</taxon>
        <taxon>Opalozoa</taxon>
        <taxon>Opalinata</taxon>
        <taxon>Blastocystidae</taxon>
        <taxon>Blastocystis</taxon>
    </lineage>
</organism>
<dbReference type="PANTHER" id="PTHR47972">
    <property type="entry name" value="KINESIN-LIKE PROTEIN KLP-3"/>
    <property type="match status" value="1"/>
</dbReference>
<protein>
    <recommendedName>
        <fullName evidence="4">Kinesin-like protein</fullName>
    </recommendedName>
</protein>
<evidence type="ECO:0000256" key="3">
    <source>
        <dbReference type="PROSITE-ProRule" id="PRU00283"/>
    </source>
</evidence>
<dbReference type="PRINTS" id="PR00380">
    <property type="entry name" value="KINESINHEAVY"/>
</dbReference>
<evidence type="ECO:0000256" key="4">
    <source>
        <dbReference type="RuleBase" id="RU000394"/>
    </source>
</evidence>
<keyword evidence="3 4" id="KW-0505">Motor protein</keyword>
<name>A0A196SFP4_BLAHN</name>
<evidence type="ECO:0000256" key="1">
    <source>
        <dbReference type="ARBA" id="ARBA00022741"/>
    </source>
</evidence>
<comment type="caution">
    <text evidence="7">The sequence shown here is derived from an EMBL/GenBank/DDBJ whole genome shotgun (WGS) entry which is preliminary data.</text>
</comment>
<feature type="region of interest" description="Disordered" evidence="5">
    <location>
        <begin position="674"/>
        <end position="773"/>
    </location>
</feature>
<dbReference type="PANTHER" id="PTHR47972:SF28">
    <property type="entry name" value="KINESIN-LIKE PROTEIN KLP-3"/>
    <property type="match status" value="1"/>
</dbReference>
<dbReference type="InterPro" id="IPR019821">
    <property type="entry name" value="Kinesin_motor_CS"/>
</dbReference>
<feature type="region of interest" description="Disordered" evidence="5">
    <location>
        <begin position="635"/>
        <end position="658"/>
    </location>
</feature>
<keyword evidence="2 3" id="KW-0067">ATP-binding</keyword>
<dbReference type="InterPro" id="IPR036961">
    <property type="entry name" value="Kinesin_motor_dom_sf"/>
</dbReference>
<keyword evidence="1 3" id="KW-0547">Nucleotide-binding</keyword>
<accession>A0A196SFP4</accession>
<dbReference type="InterPro" id="IPR027640">
    <property type="entry name" value="Kinesin-like_fam"/>
</dbReference>
<comment type="similarity">
    <text evidence="3 4">Belongs to the TRAFAC class myosin-kinesin ATPase superfamily. Kinesin family.</text>
</comment>
<dbReference type="GO" id="GO:0003777">
    <property type="term" value="F:microtubule motor activity"/>
    <property type="evidence" value="ECO:0007669"/>
    <property type="project" value="InterPro"/>
</dbReference>
<dbReference type="InterPro" id="IPR027417">
    <property type="entry name" value="P-loop_NTPase"/>
</dbReference>
<sequence length="948" mass="103872">MESLEDASWRIEMPTLLDCLRGDIYSLLSKMDLPEDQKVQIGKLIEQIRVEENKFEKDIQEQVRSKTSATLKEMNSLRETCSKLEKELADTKTTSPTRAVGDELIQREGSAVAGVGHSVGPSDITVSSLKQIKDDLSNLCMEMRLSLEMERENNKDLLSQVNASFQSLVSKYSTLSEAYKVECARRRKIYNDLQDLRGAIRVFCRVRPFLPDEAKKDKTEAIEVIDDTSLQIHILQNTVDSGKGQRRSDKIYEFDHVFSPSSSQLQVFDEVKGLVTSVLDGYSACIFAYGQTGSGKTYTMEGGAGETEGVIPRTLRQLTDEMAARPQTAFTTHIRMIEIYNEKIFDLLGNNLPVEARLDAEGRVLLPQARSQPVQDFEEMMALLATGNASRRVAATSSNEHSSRSHMLFVITVQGETRDSNQTSEGRLVLVDLAGSERVSKTESTGQRLVEGQHINKSLSSLGDVIHALNNKHKHVPFRNSTLTFVLQDVLAEGNKVLMVAQLSPALDSVQESLQTLEFANRVNKVQLGKGAENKTHAMIAKMGDANGKLKAELEAAKSELAVLKEKSTLSASSAQQAEKRNQTYQTLLSEKNAQLDDLKEKLELADAEVAAKARLLQERVSEVSELKATVARLQAEASAPRESDPPRDSFGSFVDTHNPRATRRFSTIGLHPVARSSIPPSRPSIPPFRPSIPPSRPSIPPSRPSIPPSRPSVKPLASTGNRPSIAPVSRPSIAPVSRPSVAPLSSAVGRPSVASKPEPVKRPYTAISTGHQPSRRISLLERSYMATVSRAATHPTSSSTTTHAANTTGTTTDTMRTTTSTVSGGMVVGSARLNPRPRRASLLGRLGSAEKEKPEQEEVKVTVSPSKKRRYTVAVSRPVAEPEVHPSYTYTPSSDRRVTLDSLLMKSGRIQSDSDSSVNSSLNKSTFLTSTSYRKPENPTSFLSTSG</sequence>
<feature type="region of interest" description="Disordered" evidence="5">
    <location>
        <begin position="791"/>
        <end position="822"/>
    </location>
</feature>
<dbReference type="Gene3D" id="3.40.850.10">
    <property type="entry name" value="Kinesin motor domain"/>
    <property type="match status" value="1"/>
</dbReference>